<sequence>MTELIFANNFWGLKDDGFHALTAKMSSTKKTFDEIKSFYNVRASLHEEFGRKLMKHAKVGMGREETGTLQALLTSAHKETEWTAQAHLNLAQKLKTRLEVDLDNFILEQKDKRKLVHTNVEKAHRYKQSNEVYLAKVKEKYESDCAKLITLQTQITSATGREADRMKQRIDRTQHEIKIQEQEYKNACIKVADATKAWNQTWKISCDTYEGMERKRLEFLCHSFSMYINILSTATSQDQESYERFWKSLDQYDPINDIQIFINEKGTGPKIPEPEIFVDYMDDPTKTFQKYTLADFPCPIELITNNCTESTKPELTVRNPNNSIPKVTLPEDSLLLKRVRSITVSDPMAMTEPLTPSKSSTPERRKSCLRTAVKPLPSISTPVKQRKQTRKKSINENYSSRAQQPIPLPPILTIPEISSSSSTISEEEDSITSRNNRSSRKQEDGDITIDPRAKVVFAIGNNMFDLGHLNLDESKKNDINPRRLASTRRRQPSADLEAACNFSYQSLLEELGVFDKSSNSSSPTSNDDVRSHVEKKGALKRLSQGEKRPVQQQYQTPEAHQTAHIVHSGVSAAASTLISPQPQPQQQDVYSNPDPYRTHQQQQYYNQYSTQQTATPIMTHPVNSYGASAYNPPSMSAPVGHQPTLFWAQAIGDWYSGKPEELQYSRGTWFAVTETRPDGWFYASKFDSRLNTLTNEKGYVAQNYVQFTEYQVVGRKLPSAQEVAPKLFRMRIFAPNVVVAKSRFWYFLKKLRKVKKAAGEIVAVNVISEKRPEQVKNFGVWIRYDSRSGTHNMYKEYRALRRVEAVETCYQDMAARHRARFRSVQIIRVAEVKDADVRRPYIKQLMTPKLAFPLPHRLANVEKKHRALFVAKRPTTFY</sequence>
<feature type="compositionally biased region" description="Low complexity" evidence="8">
    <location>
        <begin position="413"/>
        <end position="424"/>
    </location>
</feature>
<keyword evidence="6 7" id="KW-0175">Coiled coil</keyword>
<protein>
    <submittedName>
        <fullName evidence="11">Uncharacterized protein</fullName>
    </submittedName>
</protein>
<feature type="coiled-coil region" evidence="7">
    <location>
        <begin position="163"/>
        <end position="190"/>
    </location>
</feature>
<dbReference type="InterPro" id="IPR028877">
    <property type="entry name" value="Ribosomal_eL20"/>
</dbReference>
<dbReference type="SUPFAM" id="SSF103657">
    <property type="entry name" value="BAR/IMD domain-like"/>
    <property type="match status" value="1"/>
</dbReference>
<dbReference type="HAMAP" id="MF_00273">
    <property type="entry name" value="Ribosomal_eL20"/>
    <property type="match status" value="1"/>
</dbReference>
<dbReference type="Pfam" id="PF00611">
    <property type="entry name" value="FCH"/>
    <property type="match status" value="1"/>
</dbReference>
<evidence type="ECO:0000256" key="4">
    <source>
        <dbReference type="ARBA" id="ARBA00023274"/>
    </source>
</evidence>
<dbReference type="PANTHER" id="PTHR10052">
    <property type="entry name" value="60S RIBOSOMAL PROTEIN L18A"/>
    <property type="match status" value="1"/>
</dbReference>
<keyword evidence="12" id="KW-1185">Reference proteome</keyword>
<dbReference type="Gene3D" id="2.30.30.40">
    <property type="entry name" value="SH3 Domains"/>
    <property type="match status" value="1"/>
</dbReference>
<feature type="region of interest" description="Disordered" evidence="8">
    <location>
        <begin position="379"/>
        <end position="447"/>
    </location>
</feature>
<dbReference type="Gene3D" id="1.20.1270.60">
    <property type="entry name" value="Arfaptin homology (AH) domain/BAR domain"/>
    <property type="match status" value="1"/>
</dbReference>
<dbReference type="InterPro" id="IPR001452">
    <property type="entry name" value="SH3_domain"/>
</dbReference>
<keyword evidence="3" id="KW-0689">Ribosomal protein</keyword>
<evidence type="ECO:0000256" key="5">
    <source>
        <dbReference type="PROSITE-ProRule" id="PRU00192"/>
    </source>
</evidence>
<accession>A0ABP9YV72</accession>
<gene>
    <name evidence="11" type="ORF">MFLAVUS_004190</name>
</gene>
<comment type="similarity">
    <text evidence="1">Belongs to the eukaryotic ribosomal protein eL20 family.</text>
</comment>
<dbReference type="SUPFAM" id="SSF160374">
    <property type="entry name" value="RplX-like"/>
    <property type="match status" value="1"/>
</dbReference>
<keyword evidence="4" id="KW-0687">Ribonucleoprotein</keyword>
<evidence type="ECO:0000313" key="11">
    <source>
        <dbReference type="EMBL" id="GAA5810764.1"/>
    </source>
</evidence>
<keyword evidence="2 5" id="KW-0728">SH3 domain</keyword>
<dbReference type="PROSITE" id="PS51741">
    <property type="entry name" value="F_BAR"/>
    <property type="match status" value="1"/>
</dbReference>
<dbReference type="SMART" id="SM00326">
    <property type="entry name" value="SH3"/>
    <property type="match status" value="1"/>
</dbReference>
<dbReference type="SUPFAM" id="SSF50044">
    <property type="entry name" value="SH3-domain"/>
    <property type="match status" value="1"/>
</dbReference>
<evidence type="ECO:0000259" key="10">
    <source>
        <dbReference type="PROSITE" id="PS51741"/>
    </source>
</evidence>
<dbReference type="EMBL" id="BAABUK010000008">
    <property type="protein sequence ID" value="GAA5810764.1"/>
    <property type="molecule type" value="Genomic_DNA"/>
</dbReference>
<evidence type="ECO:0000313" key="12">
    <source>
        <dbReference type="Proteomes" id="UP001473302"/>
    </source>
</evidence>
<dbReference type="Pfam" id="PF01775">
    <property type="entry name" value="Ribosomal_L18A"/>
    <property type="match status" value="1"/>
</dbReference>
<dbReference type="InterPro" id="IPR027267">
    <property type="entry name" value="AH/BAR_dom_sf"/>
</dbReference>
<feature type="region of interest" description="Disordered" evidence="8">
    <location>
        <begin position="538"/>
        <end position="597"/>
    </location>
</feature>
<dbReference type="PROSITE" id="PS50002">
    <property type="entry name" value="SH3"/>
    <property type="match status" value="1"/>
</dbReference>
<feature type="compositionally biased region" description="Polar residues" evidence="8">
    <location>
        <begin position="573"/>
        <end position="590"/>
    </location>
</feature>
<dbReference type="InterPro" id="IPR031160">
    <property type="entry name" value="F_BAR_dom"/>
</dbReference>
<dbReference type="Proteomes" id="UP001473302">
    <property type="component" value="Unassembled WGS sequence"/>
</dbReference>
<evidence type="ECO:0000256" key="2">
    <source>
        <dbReference type="ARBA" id="ARBA00022443"/>
    </source>
</evidence>
<dbReference type="InterPro" id="IPR036028">
    <property type="entry name" value="SH3-like_dom_sf"/>
</dbReference>
<evidence type="ECO:0000256" key="6">
    <source>
        <dbReference type="PROSITE-ProRule" id="PRU01077"/>
    </source>
</evidence>
<dbReference type="InterPro" id="IPR021138">
    <property type="entry name" value="Ribosomal_eL20_eukaryotes"/>
</dbReference>
<feature type="domain" description="SH3" evidence="9">
    <location>
        <begin position="643"/>
        <end position="710"/>
    </location>
</feature>
<organism evidence="11 12">
    <name type="scientific">Mucor flavus</name>
    <dbReference type="NCBI Taxonomy" id="439312"/>
    <lineage>
        <taxon>Eukaryota</taxon>
        <taxon>Fungi</taxon>
        <taxon>Fungi incertae sedis</taxon>
        <taxon>Mucoromycota</taxon>
        <taxon>Mucoromycotina</taxon>
        <taxon>Mucoromycetes</taxon>
        <taxon>Mucorales</taxon>
        <taxon>Mucorineae</taxon>
        <taxon>Mucoraceae</taxon>
        <taxon>Mucor</taxon>
    </lineage>
</organism>
<evidence type="ECO:0000256" key="3">
    <source>
        <dbReference type="ARBA" id="ARBA00022980"/>
    </source>
</evidence>
<feature type="compositionally biased region" description="Basic and acidic residues" evidence="8">
    <location>
        <begin position="538"/>
        <end position="549"/>
    </location>
</feature>
<feature type="compositionally biased region" description="Polar residues" evidence="8">
    <location>
        <begin position="550"/>
        <end position="559"/>
    </location>
</feature>
<evidence type="ECO:0000256" key="1">
    <source>
        <dbReference type="ARBA" id="ARBA00009362"/>
    </source>
</evidence>
<evidence type="ECO:0000256" key="8">
    <source>
        <dbReference type="SAM" id="MobiDB-lite"/>
    </source>
</evidence>
<comment type="caution">
    <text evidence="11">The sequence shown here is derived from an EMBL/GenBank/DDBJ whole genome shotgun (WGS) entry which is preliminary data.</text>
</comment>
<dbReference type="SMART" id="SM00055">
    <property type="entry name" value="FCH"/>
    <property type="match status" value="1"/>
</dbReference>
<evidence type="ECO:0000259" key="9">
    <source>
        <dbReference type="PROSITE" id="PS50002"/>
    </source>
</evidence>
<dbReference type="Gene3D" id="3.10.20.10">
    <property type="match status" value="2"/>
</dbReference>
<dbReference type="InterPro" id="IPR001060">
    <property type="entry name" value="FCH_dom"/>
</dbReference>
<evidence type="ECO:0000256" key="7">
    <source>
        <dbReference type="SAM" id="Coils"/>
    </source>
</evidence>
<proteinExistence type="inferred from homology"/>
<name>A0ABP9YV72_9FUNG</name>
<reference evidence="11 12" key="1">
    <citation type="submission" date="2024-04" db="EMBL/GenBank/DDBJ databases">
        <title>genome sequences of Mucor flavus KT1a and Helicostylum pulchrum KT1b strains isolated from the surface of a dry-aged beef.</title>
        <authorList>
            <person name="Toyotome T."/>
            <person name="Hosono M."/>
            <person name="Torimaru M."/>
            <person name="Fukuda K."/>
            <person name="Mikami N."/>
        </authorList>
    </citation>
    <scope>NUCLEOTIDE SEQUENCE [LARGE SCALE GENOMIC DNA]</scope>
    <source>
        <strain evidence="11 12">KT1a</strain>
    </source>
</reference>
<dbReference type="InterPro" id="IPR023573">
    <property type="entry name" value="Ribosomal_eL20_dom"/>
</dbReference>
<feature type="domain" description="F-BAR" evidence="10">
    <location>
        <begin position="3"/>
        <end position="257"/>
    </location>
</feature>